<dbReference type="HOGENOM" id="CLU_049645_0_0_1"/>
<dbReference type="EMBL" id="CDHN01000003">
    <property type="protein sequence ID" value="CEJ90212.1"/>
    <property type="molecule type" value="Genomic_DNA"/>
</dbReference>
<proteinExistence type="predicted"/>
<evidence type="ECO:0000256" key="1">
    <source>
        <dbReference type="SAM" id="MobiDB-lite"/>
    </source>
</evidence>
<feature type="region of interest" description="Disordered" evidence="1">
    <location>
        <begin position="1"/>
        <end position="37"/>
    </location>
</feature>
<dbReference type="STRING" id="1531966.A0A0A1TK70"/>
<feature type="compositionally biased region" description="Polar residues" evidence="1">
    <location>
        <begin position="1"/>
        <end position="11"/>
    </location>
</feature>
<sequence length="281" mass="30668">MSQDGQTTDNLGQGGVPDDGHRDAKGKGKATKSNFVDRLQDSGQMVLKSLTGTPSELGIIGANNKLTGECSGTNRLESMGSIYATKLSPQNTWHETYRQSKHQDANTLYDTFLDAPTQTLQQLYPGGELPILSIAAQEASDGAEAVELLDRLEDDPCNWEEEDGLSWGEADRWQASISPSENKCVEHLDFTPAFFSDHSTLSAESISYLGVSDLSEAHPTWTQYWGEVISSYTSYVWGDLPFPVSDCPIKDSQNTPLVPVPSGSSALSRLRQILAHVRGRL</sequence>
<protein>
    <submittedName>
        <fullName evidence="2">Uncharacterized protein</fullName>
    </submittedName>
</protein>
<dbReference type="Proteomes" id="UP000039046">
    <property type="component" value="Unassembled WGS sequence"/>
</dbReference>
<evidence type="ECO:0000313" key="2">
    <source>
        <dbReference type="EMBL" id="CEJ90212.1"/>
    </source>
</evidence>
<reference evidence="2 3" key="1">
    <citation type="journal article" date="2015" name="Genome Announc.">
        <title>Draft Genome Sequence and Gene Annotation of the Entomopathogenic Fungus Verticillium hemipterigenum.</title>
        <authorList>
            <person name="Horn F."/>
            <person name="Habel A."/>
            <person name="Scharf D.H."/>
            <person name="Dworschak J."/>
            <person name="Brakhage A.A."/>
            <person name="Guthke R."/>
            <person name="Hertweck C."/>
            <person name="Linde J."/>
        </authorList>
    </citation>
    <scope>NUCLEOTIDE SEQUENCE [LARGE SCALE GENOMIC DNA]</scope>
</reference>
<keyword evidence="3" id="KW-1185">Reference proteome</keyword>
<dbReference type="OrthoDB" id="5337545at2759"/>
<dbReference type="AlphaFoldDB" id="A0A0A1TK70"/>
<organism evidence="2 3">
    <name type="scientific">[Torrubiella] hemipterigena</name>
    <dbReference type="NCBI Taxonomy" id="1531966"/>
    <lineage>
        <taxon>Eukaryota</taxon>
        <taxon>Fungi</taxon>
        <taxon>Dikarya</taxon>
        <taxon>Ascomycota</taxon>
        <taxon>Pezizomycotina</taxon>
        <taxon>Sordariomycetes</taxon>
        <taxon>Hypocreomycetidae</taxon>
        <taxon>Hypocreales</taxon>
        <taxon>Clavicipitaceae</taxon>
        <taxon>Clavicipitaceae incertae sedis</taxon>
        <taxon>'Torrubiella' clade</taxon>
    </lineage>
</organism>
<gene>
    <name evidence="2" type="ORF">VHEMI06010</name>
</gene>
<evidence type="ECO:0000313" key="3">
    <source>
        <dbReference type="Proteomes" id="UP000039046"/>
    </source>
</evidence>
<name>A0A0A1TK70_9HYPO</name>
<accession>A0A0A1TK70</accession>